<evidence type="ECO:0000256" key="6">
    <source>
        <dbReference type="ARBA" id="ARBA00023136"/>
    </source>
</evidence>
<keyword evidence="11" id="KW-1185">Reference proteome</keyword>
<evidence type="ECO:0000256" key="8">
    <source>
        <dbReference type="SAM" id="Phobius"/>
    </source>
</evidence>
<dbReference type="GO" id="GO:0008374">
    <property type="term" value="F:O-acyltransferase activity"/>
    <property type="evidence" value="ECO:0007669"/>
    <property type="project" value="InterPro"/>
</dbReference>
<keyword evidence="6 8" id="KW-0472">Membrane</keyword>
<keyword evidence="3" id="KW-0808">Transferase</keyword>
<feature type="transmembrane region" description="Helical" evidence="8">
    <location>
        <begin position="35"/>
        <end position="53"/>
    </location>
</feature>
<feature type="transmembrane region" description="Helical" evidence="8">
    <location>
        <begin position="319"/>
        <end position="344"/>
    </location>
</feature>
<feature type="transmembrane region" description="Helical" evidence="8">
    <location>
        <begin position="438"/>
        <end position="458"/>
    </location>
</feature>
<feature type="region of interest" description="Disordered" evidence="7">
    <location>
        <begin position="225"/>
        <end position="245"/>
    </location>
</feature>
<evidence type="ECO:0000256" key="5">
    <source>
        <dbReference type="ARBA" id="ARBA00022989"/>
    </source>
</evidence>
<feature type="compositionally biased region" description="Polar residues" evidence="7">
    <location>
        <begin position="144"/>
        <end position="170"/>
    </location>
</feature>
<protein>
    <recommendedName>
        <fullName evidence="9">Wax synthase domain-containing protein</fullName>
    </recommendedName>
</protein>
<dbReference type="OMA" id="WHQTFRF"/>
<dbReference type="GeneID" id="25363663"/>
<comment type="similarity">
    <text evidence="2">Belongs to the wax synthase family.</text>
</comment>
<dbReference type="InParanoid" id="A0A074YGV0"/>
<accession>A0A074YGV0</accession>
<organism evidence="10 11">
    <name type="scientific">Aureobasidium subglaciale (strain EXF-2481)</name>
    <name type="common">Aureobasidium pullulans var. subglaciale</name>
    <dbReference type="NCBI Taxonomy" id="1043005"/>
    <lineage>
        <taxon>Eukaryota</taxon>
        <taxon>Fungi</taxon>
        <taxon>Dikarya</taxon>
        <taxon>Ascomycota</taxon>
        <taxon>Pezizomycotina</taxon>
        <taxon>Dothideomycetes</taxon>
        <taxon>Dothideomycetidae</taxon>
        <taxon>Dothideales</taxon>
        <taxon>Saccotheciaceae</taxon>
        <taxon>Aureobasidium</taxon>
    </lineage>
</organism>
<dbReference type="STRING" id="1043005.A0A074YGV0"/>
<name>A0A074YGV0_AURSE</name>
<gene>
    <name evidence="10" type="ORF">AUEXF2481DRAFT_28153</name>
</gene>
<feature type="transmembrane region" description="Helical" evidence="8">
    <location>
        <begin position="406"/>
        <end position="426"/>
    </location>
</feature>
<evidence type="ECO:0000256" key="7">
    <source>
        <dbReference type="SAM" id="MobiDB-lite"/>
    </source>
</evidence>
<dbReference type="PANTHER" id="PTHR31595">
    <property type="entry name" value="LONG-CHAIN-ALCOHOL O-FATTY-ACYLTRANSFERASE 3-RELATED"/>
    <property type="match status" value="1"/>
</dbReference>
<evidence type="ECO:0000256" key="4">
    <source>
        <dbReference type="ARBA" id="ARBA00022692"/>
    </source>
</evidence>
<evidence type="ECO:0000256" key="2">
    <source>
        <dbReference type="ARBA" id="ARBA00007282"/>
    </source>
</evidence>
<feature type="domain" description="Wax synthase" evidence="9">
    <location>
        <begin position="353"/>
        <end position="440"/>
    </location>
</feature>
<evidence type="ECO:0000256" key="3">
    <source>
        <dbReference type="ARBA" id="ARBA00022679"/>
    </source>
</evidence>
<keyword evidence="5 8" id="KW-1133">Transmembrane helix</keyword>
<keyword evidence="4 8" id="KW-0812">Transmembrane</keyword>
<evidence type="ECO:0000259" key="9">
    <source>
        <dbReference type="Pfam" id="PF13813"/>
    </source>
</evidence>
<dbReference type="HOGENOM" id="CLU_021051_1_1_1"/>
<dbReference type="EMBL" id="KL584755">
    <property type="protein sequence ID" value="KEQ97038.1"/>
    <property type="molecule type" value="Genomic_DNA"/>
</dbReference>
<evidence type="ECO:0000256" key="1">
    <source>
        <dbReference type="ARBA" id="ARBA00004141"/>
    </source>
</evidence>
<dbReference type="GO" id="GO:0016020">
    <property type="term" value="C:membrane"/>
    <property type="evidence" value="ECO:0007669"/>
    <property type="project" value="UniProtKB-SubCell"/>
</dbReference>
<dbReference type="Pfam" id="PF13813">
    <property type="entry name" value="MBOAT_2"/>
    <property type="match status" value="1"/>
</dbReference>
<sequence>MFAKEKYFPVSHYDIIARLNGEYDRLLASGDYHPFTYPFGTLGATVVILYLLLDHRSSPWLRKVRFAAWAFNTVFAIWSIKSFRARNPAAAFGVGLISAWSILWCSMMLVIKDVQSDFSRIERREVHLDSSSYSASPRPAETNGHATGSAHQNGSILHNRSSKVGTTQTSAQRTGTLAWQGYPKAPFLKRLDWVADIFSNFRGMGWNWRINGLPSPPLWVQAQVSNNSDAPPPSEEDEKKTLVSRTGVHRYHDKPSLLKANLYIACRNAVILDILKTLISHDAYFWDGNVSAVPSYLPASLHTSPVAVRSARLLLSLTAVYTALQAVFALGPLFFVGIIGPRYLGVRGEPWMYPDSFGSFTNVLDKGLAGWWGGWWHQSFRYAFEAPATKLIELLDLHPKSPSAKFLSLTIAFVLSGVLHASGSYTQLGRTYPLSGPFFFFVSQIGGISAQLALILLLRQFGVVQRSPKWLQRTANFVYVHVWFYYTAPLLCDDFARGGIWLFEPLPISPLRGLGFGGKGDGLWCWWGDIVWWHRGDRWWNTGFAL</sequence>
<dbReference type="OrthoDB" id="2796277at2759"/>
<reference evidence="10 11" key="1">
    <citation type="journal article" date="2014" name="BMC Genomics">
        <title>Genome sequencing of four Aureobasidium pullulans varieties: biotechnological potential, stress tolerance, and description of new species.</title>
        <authorList>
            <person name="Gostin Ar C."/>
            <person name="Ohm R.A."/>
            <person name="Kogej T."/>
            <person name="Sonjak S."/>
            <person name="Turk M."/>
            <person name="Zajc J."/>
            <person name="Zalar P."/>
            <person name="Grube M."/>
            <person name="Sun H."/>
            <person name="Han J."/>
            <person name="Sharma A."/>
            <person name="Chiniquy J."/>
            <person name="Ngan C.Y."/>
            <person name="Lipzen A."/>
            <person name="Barry K."/>
            <person name="Grigoriev I.V."/>
            <person name="Gunde-Cimerman N."/>
        </authorList>
    </citation>
    <scope>NUCLEOTIDE SEQUENCE [LARGE SCALE GENOMIC DNA]</scope>
    <source>
        <strain evidence="10 11">EXF-2481</strain>
    </source>
</reference>
<dbReference type="PANTHER" id="PTHR31595:SF67">
    <property type="entry name" value="WAX SYNTHASE DOMAIN-CONTAINING PROTEIN"/>
    <property type="match status" value="1"/>
</dbReference>
<dbReference type="InterPro" id="IPR032805">
    <property type="entry name" value="Wax_synthase_dom"/>
</dbReference>
<dbReference type="InterPro" id="IPR044851">
    <property type="entry name" value="Wax_synthase"/>
</dbReference>
<evidence type="ECO:0000313" key="11">
    <source>
        <dbReference type="Proteomes" id="UP000030641"/>
    </source>
</evidence>
<proteinExistence type="inferred from homology"/>
<evidence type="ECO:0000313" key="10">
    <source>
        <dbReference type="EMBL" id="KEQ97038.1"/>
    </source>
</evidence>
<dbReference type="GO" id="GO:0006629">
    <property type="term" value="P:lipid metabolic process"/>
    <property type="evidence" value="ECO:0007669"/>
    <property type="project" value="InterPro"/>
</dbReference>
<feature type="region of interest" description="Disordered" evidence="7">
    <location>
        <begin position="130"/>
        <end position="170"/>
    </location>
</feature>
<dbReference type="Proteomes" id="UP000030641">
    <property type="component" value="Unassembled WGS sequence"/>
</dbReference>
<feature type="transmembrane region" description="Helical" evidence="8">
    <location>
        <begin position="89"/>
        <end position="111"/>
    </location>
</feature>
<comment type="subcellular location">
    <subcellularLocation>
        <location evidence="1">Membrane</location>
        <topology evidence="1">Multi-pass membrane protein</topology>
    </subcellularLocation>
</comment>
<dbReference type="AlphaFoldDB" id="A0A074YGV0"/>
<dbReference type="RefSeq" id="XP_013345347.1">
    <property type="nucleotide sequence ID" value="XM_013489893.1"/>
</dbReference>